<accession>X1P4J3</accession>
<dbReference type="EMBL" id="BARV01037479">
    <property type="protein sequence ID" value="GAI51232.1"/>
    <property type="molecule type" value="Genomic_DNA"/>
</dbReference>
<dbReference type="AlphaFoldDB" id="X1P4J3"/>
<evidence type="ECO:0000313" key="1">
    <source>
        <dbReference type="EMBL" id="GAI51232.1"/>
    </source>
</evidence>
<dbReference type="InterPro" id="IPR018841">
    <property type="entry name" value="DUF2442"/>
</dbReference>
<dbReference type="Pfam" id="PF10387">
    <property type="entry name" value="DUF2442"/>
    <property type="match status" value="1"/>
</dbReference>
<name>X1P4J3_9ZZZZ</name>
<protein>
    <recommendedName>
        <fullName evidence="2">DUF2442 domain-containing protein</fullName>
    </recommendedName>
</protein>
<proteinExistence type="predicted"/>
<evidence type="ECO:0008006" key="2">
    <source>
        <dbReference type="Google" id="ProtNLM"/>
    </source>
</evidence>
<organism evidence="1">
    <name type="scientific">marine sediment metagenome</name>
    <dbReference type="NCBI Taxonomy" id="412755"/>
    <lineage>
        <taxon>unclassified sequences</taxon>
        <taxon>metagenomes</taxon>
        <taxon>ecological metagenomes</taxon>
    </lineage>
</organism>
<feature type="non-terminal residue" evidence="1">
    <location>
        <position position="48"/>
    </location>
</feature>
<comment type="caution">
    <text evidence="1">The sequence shown here is derived from an EMBL/GenBank/DDBJ whole genome shotgun (WGS) entry which is preliminary data.</text>
</comment>
<gene>
    <name evidence="1" type="ORF">S06H3_57974</name>
</gene>
<reference evidence="1" key="1">
    <citation type="journal article" date="2014" name="Front. Microbiol.">
        <title>High frequency of phylogenetically diverse reductive dehalogenase-homologous genes in deep subseafloor sedimentary metagenomes.</title>
        <authorList>
            <person name="Kawai M."/>
            <person name="Futagami T."/>
            <person name="Toyoda A."/>
            <person name="Takaki Y."/>
            <person name="Nishi S."/>
            <person name="Hori S."/>
            <person name="Arai W."/>
            <person name="Tsubouchi T."/>
            <person name="Morono Y."/>
            <person name="Uchiyama I."/>
            <person name="Ito T."/>
            <person name="Fujiyama A."/>
            <person name="Inagaki F."/>
            <person name="Takami H."/>
        </authorList>
    </citation>
    <scope>NUCLEOTIDE SEQUENCE</scope>
    <source>
        <strain evidence="1">Expedition CK06-06</strain>
    </source>
</reference>
<sequence length="48" mass="5610">MNTLPDKNMNALASKVWFTEDMLYVLLLDGREIGVPLMWFPKLRKANK</sequence>
<dbReference type="Gene3D" id="3.30.2020.40">
    <property type="entry name" value="Uncharacterised protein PF10387, DUF2442"/>
    <property type="match status" value="1"/>
</dbReference>